<dbReference type="SUPFAM" id="SSF52833">
    <property type="entry name" value="Thioredoxin-like"/>
    <property type="match status" value="1"/>
</dbReference>
<dbReference type="GO" id="GO:0016491">
    <property type="term" value="F:oxidoreductase activity"/>
    <property type="evidence" value="ECO:0007669"/>
    <property type="project" value="InterPro"/>
</dbReference>
<evidence type="ECO:0000313" key="2">
    <source>
        <dbReference type="EMBL" id="MBU2692126.1"/>
    </source>
</evidence>
<dbReference type="Proteomes" id="UP000777784">
    <property type="component" value="Unassembled WGS sequence"/>
</dbReference>
<feature type="domain" description="Alkyl hydroperoxide reductase subunit C/ Thiol specific antioxidant" evidence="1">
    <location>
        <begin position="9"/>
        <end position="115"/>
    </location>
</feature>
<dbReference type="EMBL" id="JAHJDP010000085">
    <property type="protein sequence ID" value="MBU2692126.1"/>
    <property type="molecule type" value="Genomic_DNA"/>
</dbReference>
<dbReference type="AlphaFoldDB" id="A0A948W7Y1"/>
<dbReference type="Gene3D" id="3.40.30.10">
    <property type="entry name" value="Glutaredoxin"/>
    <property type="match status" value="1"/>
</dbReference>
<dbReference type="GO" id="GO:0016209">
    <property type="term" value="F:antioxidant activity"/>
    <property type="evidence" value="ECO:0007669"/>
    <property type="project" value="InterPro"/>
</dbReference>
<gene>
    <name evidence="2" type="ORF">KJ970_14490</name>
</gene>
<name>A0A948W7Y1_UNCEI</name>
<dbReference type="Pfam" id="PF00578">
    <property type="entry name" value="AhpC-TSA"/>
    <property type="match status" value="1"/>
</dbReference>
<dbReference type="InterPro" id="IPR036249">
    <property type="entry name" value="Thioredoxin-like_sf"/>
</dbReference>
<sequence>MSSMSPLRPGDPVPRFQLKGINNMILALDLPDVEGPRLLFFFAREQRDSRAAFPYMERMARTLSQSAGRVWAITADSHGDCLETADQFQLSFQILLDTRNRVRDAYGIRELPALVPVDRELFAGAVLQGFDADKWTAACHEFVTSLGLDSNGLFQEEDWLPGV</sequence>
<dbReference type="InterPro" id="IPR000866">
    <property type="entry name" value="AhpC/TSA"/>
</dbReference>
<evidence type="ECO:0000259" key="1">
    <source>
        <dbReference type="Pfam" id="PF00578"/>
    </source>
</evidence>
<protein>
    <submittedName>
        <fullName evidence="2">Peroxiredoxin family protein</fullName>
    </submittedName>
</protein>
<accession>A0A948W7Y1</accession>
<evidence type="ECO:0000313" key="3">
    <source>
        <dbReference type="Proteomes" id="UP000777784"/>
    </source>
</evidence>
<organism evidence="2 3">
    <name type="scientific">Eiseniibacteriota bacterium</name>
    <dbReference type="NCBI Taxonomy" id="2212470"/>
    <lineage>
        <taxon>Bacteria</taxon>
        <taxon>Candidatus Eiseniibacteriota</taxon>
    </lineage>
</organism>
<comment type="caution">
    <text evidence="2">The sequence shown here is derived from an EMBL/GenBank/DDBJ whole genome shotgun (WGS) entry which is preliminary data.</text>
</comment>
<proteinExistence type="predicted"/>
<reference evidence="2" key="1">
    <citation type="submission" date="2021-05" db="EMBL/GenBank/DDBJ databases">
        <title>Energy efficiency and biological interactions define the core microbiome of deep oligotrophic groundwater.</title>
        <authorList>
            <person name="Mehrshad M."/>
            <person name="Lopez-Fernandez M."/>
            <person name="Bell E."/>
            <person name="Bernier-Latmani R."/>
            <person name="Bertilsson S."/>
            <person name="Dopson M."/>
        </authorList>
    </citation>
    <scope>NUCLEOTIDE SEQUENCE</scope>
    <source>
        <strain evidence="2">Modern_marine.mb.64</strain>
    </source>
</reference>